<evidence type="ECO:0000256" key="5">
    <source>
        <dbReference type="ARBA" id="ARBA00022989"/>
    </source>
</evidence>
<keyword evidence="2 7" id="KW-0813">Transport</keyword>
<dbReference type="CDD" id="cd06261">
    <property type="entry name" value="TM_PBP2"/>
    <property type="match status" value="1"/>
</dbReference>
<feature type="domain" description="ABC transmembrane type-1" evidence="8">
    <location>
        <begin position="70"/>
        <end position="260"/>
    </location>
</feature>
<evidence type="ECO:0000256" key="3">
    <source>
        <dbReference type="ARBA" id="ARBA00022475"/>
    </source>
</evidence>
<dbReference type="SUPFAM" id="SSF161098">
    <property type="entry name" value="MetI-like"/>
    <property type="match status" value="1"/>
</dbReference>
<organism evidence="9 10">
    <name type="scientific">Vagococcus intermedius</name>
    <dbReference type="NCBI Taxonomy" id="2991418"/>
    <lineage>
        <taxon>Bacteria</taxon>
        <taxon>Bacillati</taxon>
        <taxon>Bacillota</taxon>
        <taxon>Bacilli</taxon>
        <taxon>Lactobacillales</taxon>
        <taxon>Enterococcaceae</taxon>
        <taxon>Vagococcus</taxon>
    </lineage>
</organism>
<proteinExistence type="inferred from homology"/>
<dbReference type="AlphaFoldDB" id="A0AAF0CVM4"/>
<dbReference type="InterPro" id="IPR000515">
    <property type="entry name" value="MetI-like"/>
</dbReference>
<dbReference type="EMBL" id="CP110232">
    <property type="protein sequence ID" value="WEG73671.1"/>
    <property type="molecule type" value="Genomic_DNA"/>
</dbReference>
<accession>A0AAF0CVM4</accession>
<reference evidence="9" key="1">
    <citation type="submission" date="2022-10" db="EMBL/GenBank/DDBJ databases">
        <title>Vagococcus sp. isolated from poultry meat.</title>
        <authorList>
            <person name="Johansson P."/>
            <person name="Bjorkroth J."/>
        </authorList>
    </citation>
    <scope>NUCLEOTIDE SEQUENCE</scope>
    <source>
        <strain evidence="9">STAA11</strain>
    </source>
</reference>
<dbReference type="GO" id="GO:0055085">
    <property type="term" value="P:transmembrane transport"/>
    <property type="evidence" value="ECO:0007669"/>
    <property type="project" value="InterPro"/>
</dbReference>
<feature type="transmembrane region" description="Helical" evidence="7">
    <location>
        <begin position="185"/>
        <end position="206"/>
    </location>
</feature>
<evidence type="ECO:0000256" key="7">
    <source>
        <dbReference type="RuleBase" id="RU363032"/>
    </source>
</evidence>
<evidence type="ECO:0000256" key="6">
    <source>
        <dbReference type="ARBA" id="ARBA00023136"/>
    </source>
</evidence>
<dbReference type="PANTHER" id="PTHR43744:SF3">
    <property type="entry name" value="LACTOSE TRANSPORT SYSTEM PERMEASE PROTEIN LACG"/>
    <property type="match status" value="1"/>
</dbReference>
<name>A0AAF0CVM4_9ENTE</name>
<dbReference type="PANTHER" id="PTHR43744">
    <property type="entry name" value="ABC TRANSPORTER PERMEASE PROTEIN MG189-RELATED-RELATED"/>
    <property type="match status" value="1"/>
</dbReference>
<evidence type="ECO:0000259" key="8">
    <source>
        <dbReference type="PROSITE" id="PS50928"/>
    </source>
</evidence>
<evidence type="ECO:0000313" key="10">
    <source>
        <dbReference type="Proteomes" id="UP001179647"/>
    </source>
</evidence>
<gene>
    <name evidence="9" type="ORF">OL234_01820</name>
</gene>
<keyword evidence="6 7" id="KW-0472">Membrane</keyword>
<comment type="similarity">
    <text evidence="7">Belongs to the binding-protein-dependent transport system permease family.</text>
</comment>
<protein>
    <submittedName>
        <fullName evidence="9">Carbohydrate ABC transporter permease</fullName>
    </submittedName>
</protein>
<keyword evidence="3" id="KW-1003">Cell membrane</keyword>
<dbReference type="Gene3D" id="1.10.3720.10">
    <property type="entry name" value="MetI-like"/>
    <property type="match status" value="1"/>
</dbReference>
<feature type="transmembrane region" description="Helical" evidence="7">
    <location>
        <begin position="138"/>
        <end position="157"/>
    </location>
</feature>
<dbReference type="PROSITE" id="PS50928">
    <property type="entry name" value="ABC_TM1"/>
    <property type="match status" value="1"/>
</dbReference>
<feature type="transmembrane region" description="Helical" evidence="7">
    <location>
        <begin position="107"/>
        <end position="126"/>
    </location>
</feature>
<evidence type="ECO:0000313" key="9">
    <source>
        <dbReference type="EMBL" id="WEG73671.1"/>
    </source>
</evidence>
<keyword evidence="4 7" id="KW-0812">Transmembrane</keyword>
<keyword evidence="5 7" id="KW-1133">Transmembrane helix</keyword>
<sequence>MKQLVFKSLKYISLLTWLCIICLPIVTLFLGSFMTHEEFSKASSLTFPTSFFYLENYRIAWQEGQMLRGFLLTFVLLICGVFGSVLVGSMVAYILARFNFKFKKVLVLLYFIVSMVPMTVSQVSTFKIVSNLGLYNTIWAPILLYVGADVMMIYIYLQGLEKIPTELDKVAILEGASYFQVYRQIILPLLRPATGTVIMLKVISIYNDFYLPYLYMPSQNLNTIATTLYRFVGPNQTRWEVICACIIISMVPMILLYLVLQKKIYEGLMSGSVKG</sequence>
<dbReference type="GO" id="GO:0005886">
    <property type="term" value="C:plasma membrane"/>
    <property type="evidence" value="ECO:0007669"/>
    <property type="project" value="UniProtKB-SubCell"/>
</dbReference>
<feature type="transmembrane region" description="Helical" evidence="7">
    <location>
        <begin position="70"/>
        <end position="95"/>
    </location>
</feature>
<dbReference type="InterPro" id="IPR035906">
    <property type="entry name" value="MetI-like_sf"/>
</dbReference>
<dbReference type="Pfam" id="PF00528">
    <property type="entry name" value="BPD_transp_1"/>
    <property type="match status" value="1"/>
</dbReference>
<evidence type="ECO:0000256" key="1">
    <source>
        <dbReference type="ARBA" id="ARBA00004651"/>
    </source>
</evidence>
<dbReference type="Proteomes" id="UP001179647">
    <property type="component" value="Chromosome"/>
</dbReference>
<comment type="subcellular location">
    <subcellularLocation>
        <location evidence="1 7">Cell membrane</location>
        <topology evidence="1 7">Multi-pass membrane protein</topology>
    </subcellularLocation>
</comment>
<feature type="transmembrane region" description="Helical" evidence="7">
    <location>
        <begin position="12"/>
        <end position="34"/>
    </location>
</feature>
<evidence type="ECO:0000256" key="4">
    <source>
        <dbReference type="ARBA" id="ARBA00022692"/>
    </source>
</evidence>
<dbReference type="RefSeq" id="WP_275469471.1">
    <property type="nucleotide sequence ID" value="NZ_CP110232.1"/>
</dbReference>
<evidence type="ECO:0000256" key="2">
    <source>
        <dbReference type="ARBA" id="ARBA00022448"/>
    </source>
</evidence>
<feature type="transmembrane region" description="Helical" evidence="7">
    <location>
        <begin position="239"/>
        <end position="260"/>
    </location>
</feature>
<keyword evidence="10" id="KW-1185">Reference proteome</keyword>
<dbReference type="KEGG" id="vie:OL234_01820"/>